<dbReference type="Pfam" id="PF01472">
    <property type="entry name" value="PUA"/>
    <property type="match status" value="1"/>
</dbReference>
<dbReference type="GO" id="GO:0004349">
    <property type="term" value="F:glutamate 5-kinase activity"/>
    <property type="evidence" value="ECO:0007669"/>
    <property type="project" value="UniProtKB-UniRule"/>
</dbReference>
<dbReference type="SMART" id="SM00359">
    <property type="entry name" value="PUA"/>
    <property type="match status" value="1"/>
</dbReference>
<comment type="similarity">
    <text evidence="8">Belongs to the glutamate 5-kinase family.</text>
</comment>
<gene>
    <name evidence="8 10" type="primary">proB</name>
    <name evidence="10" type="ORF">Pla144_37830</name>
</gene>
<feature type="binding site" evidence="8">
    <location>
        <position position="19"/>
    </location>
    <ligand>
        <name>ATP</name>
        <dbReference type="ChEBI" id="CHEBI:30616"/>
    </ligand>
</feature>
<keyword evidence="3 8" id="KW-0641">Proline biosynthesis</keyword>
<dbReference type="GO" id="GO:0005524">
    <property type="term" value="F:ATP binding"/>
    <property type="evidence" value="ECO:0007669"/>
    <property type="project" value="UniProtKB-KW"/>
</dbReference>
<dbReference type="InterPro" id="IPR001048">
    <property type="entry name" value="Asp/Glu/Uridylate_kinase"/>
</dbReference>
<dbReference type="Pfam" id="PF00696">
    <property type="entry name" value="AA_kinase"/>
    <property type="match status" value="1"/>
</dbReference>
<dbReference type="SUPFAM" id="SSF88697">
    <property type="entry name" value="PUA domain-like"/>
    <property type="match status" value="1"/>
</dbReference>
<dbReference type="GO" id="GO:0003723">
    <property type="term" value="F:RNA binding"/>
    <property type="evidence" value="ECO:0007669"/>
    <property type="project" value="InterPro"/>
</dbReference>
<dbReference type="PIRSF" id="PIRSF000729">
    <property type="entry name" value="GK"/>
    <property type="match status" value="1"/>
</dbReference>
<feature type="binding site" evidence="8">
    <location>
        <begin position="180"/>
        <end position="181"/>
    </location>
    <ligand>
        <name>ATP</name>
        <dbReference type="ChEBI" id="CHEBI:30616"/>
    </ligand>
</feature>
<evidence type="ECO:0000313" key="10">
    <source>
        <dbReference type="EMBL" id="TWU23608.1"/>
    </source>
</evidence>
<dbReference type="NCBIfam" id="TIGR01027">
    <property type="entry name" value="proB"/>
    <property type="match status" value="1"/>
</dbReference>
<evidence type="ECO:0000313" key="11">
    <source>
        <dbReference type="Proteomes" id="UP000318437"/>
    </source>
</evidence>
<dbReference type="Proteomes" id="UP000318437">
    <property type="component" value="Unassembled WGS sequence"/>
</dbReference>
<keyword evidence="1 8" id="KW-0963">Cytoplasm</keyword>
<dbReference type="InterPro" id="IPR002478">
    <property type="entry name" value="PUA"/>
</dbReference>
<feature type="binding site" evidence="8">
    <location>
        <position position="160"/>
    </location>
    <ligand>
        <name>substrate</name>
    </ligand>
</feature>
<dbReference type="InterPro" id="IPR036393">
    <property type="entry name" value="AceGlu_kinase-like_sf"/>
</dbReference>
<dbReference type="GO" id="GO:0055129">
    <property type="term" value="P:L-proline biosynthetic process"/>
    <property type="evidence" value="ECO:0007669"/>
    <property type="project" value="UniProtKB-UniRule"/>
</dbReference>
<evidence type="ECO:0000256" key="4">
    <source>
        <dbReference type="ARBA" id="ARBA00022679"/>
    </source>
</evidence>
<dbReference type="AlphaFoldDB" id="A0A5C6CGZ4"/>
<evidence type="ECO:0000256" key="6">
    <source>
        <dbReference type="ARBA" id="ARBA00022777"/>
    </source>
</evidence>
<dbReference type="InterPro" id="IPR011529">
    <property type="entry name" value="Glu_5kinase"/>
</dbReference>
<feature type="binding site" evidence="8">
    <location>
        <position position="146"/>
    </location>
    <ligand>
        <name>substrate</name>
    </ligand>
</feature>
<protein>
    <recommendedName>
        <fullName evidence="8">Glutamate 5-kinase</fullName>
        <ecNumber evidence="8">2.7.2.11</ecNumber>
    </recommendedName>
    <alternativeName>
        <fullName evidence="8">Gamma-glutamyl kinase</fullName>
        <shortName evidence="8">GK</shortName>
    </alternativeName>
</protein>
<accession>A0A5C6CGZ4</accession>
<dbReference type="CDD" id="cd21157">
    <property type="entry name" value="PUA_G5K"/>
    <property type="match status" value="1"/>
</dbReference>
<comment type="subcellular location">
    <subcellularLocation>
        <location evidence="8">Cytoplasm</location>
    </subcellularLocation>
</comment>
<feature type="binding site" evidence="8">
    <location>
        <begin position="225"/>
        <end position="231"/>
    </location>
    <ligand>
        <name>ATP</name>
        <dbReference type="ChEBI" id="CHEBI:30616"/>
    </ligand>
</feature>
<dbReference type="Gene3D" id="2.30.130.10">
    <property type="entry name" value="PUA domain"/>
    <property type="match status" value="1"/>
</dbReference>
<keyword evidence="7 8" id="KW-0067">ATP-binding</keyword>
<sequence length="383" mass="41047">MSELVRQEIMSMADLVVVKVGTRVLTDSDGMLDKSRIDSIAGQIAQLWQAGKKCVVVSSGAVGAGLGRLGLKQRPTDLAQLQAAAAIGQSVLIESYNRSLEQHELHAAQMLLTAEDLKDRTRYLNVRNTLFALFESNAVPIINENDTVSVEELKLSFGDNDRLAALVTNLIRAPLLVLLSDIDGVYSGDPKDSASQVLSVITDVTAAQAQLVRDDPHRPGMRLSTGGMTSKMTAARIATSAGENVVIANGRHDNVLLDIMAGRDVGTLFLAEGPAVDSRKRWIGWSASPNGKLLLDAGACRALASGGRSLLAVGVAKVEGNFVKGDVVSLCDEAGEEFARGLSNYPADEMRLIARQPSERIAELLGHRPYYEVVHRNNLIVLG</sequence>
<evidence type="ECO:0000256" key="2">
    <source>
        <dbReference type="ARBA" id="ARBA00022605"/>
    </source>
</evidence>
<evidence type="ECO:0000256" key="5">
    <source>
        <dbReference type="ARBA" id="ARBA00022741"/>
    </source>
</evidence>
<evidence type="ECO:0000256" key="1">
    <source>
        <dbReference type="ARBA" id="ARBA00022490"/>
    </source>
</evidence>
<dbReference type="Gene3D" id="3.40.1160.10">
    <property type="entry name" value="Acetylglutamate kinase-like"/>
    <property type="match status" value="2"/>
</dbReference>
<proteinExistence type="inferred from homology"/>
<dbReference type="EMBL" id="SJPS01000006">
    <property type="protein sequence ID" value="TWU23608.1"/>
    <property type="molecule type" value="Genomic_DNA"/>
</dbReference>
<name>A0A5C6CGZ4_9BACT</name>
<organism evidence="10 11">
    <name type="scientific">Bythopirellula polymerisocia</name>
    <dbReference type="NCBI Taxonomy" id="2528003"/>
    <lineage>
        <taxon>Bacteria</taxon>
        <taxon>Pseudomonadati</taxon>
        <taxon>Planctomycetota</taxon>
        <taxon>Planctomycetia</taxon>
        <taxon>Pirellulales</taxon>
        <taxon>Lacipirellulaceae</taxon>
        <taxon>Bythopirellula</taxon>
    </lineage>
</organism>
<keyword evidence="2 8" id="KW-0028">Amino-acid biosynthesis</keyword>
<dbReference type="GO" id="GO:0005829">
    <property type="term" value="C:cytosol"/>
    <property type="evidence" value="ECO:0007669"/>
    <property type="project" value="TreeGrafter"/>
</dbReference>
<dbReference type="UniPathway" id="UPA00098">
    <property type="reaction ID" value="UER00359"/>
</dbReference>
<evidence type="ECO:0000256" key="8">
    <source>
        <dbReference type="HAMAP-Rule" id="MF_00456"/>
    </source>
</evidence>
<evidence type="ECO:0000256" key="7">
    <source>
        <dbReference type="ARBA" id="ARBA00022840"/>
    </source>
</evidence>
<dbReference type="RefSeq" id="WP_146452106.1">
    <property type="nucleotide sequence ID" value="NZ_SJPS01000006.1"/>
</dbReference>
<keyword evidence="6 8" id="KW-0418">Kinase</keyword>
<dbReference type="InterPro" id="IPR005715">
    <property type="entry name" value="Glu_5kinase/COase_Synthase"/>
</dbReference>
<dbReference type="InterPro" id="IPR041739">
    <property type="entry name" value="G5K_ProB"/>
</dbReference>
<evidence type="ECO:0000259" key="9">
    <source>
        <dbReference type="SMART" id="SM00359"/>
    </source>
</evidence>
<dbReference type="InterPro" id="IPR036974">
    <property type="entry name" value="PUA_sf"/>
</dbReference>
<dbReference type="PRINTS" id="PR00474">
    <property type="entry name" value="GLU5KINASE"/>
</dbReference>
<comment type="caution">
    <text evidence="10">The sequence shown here is derived from an EMBL/GenBank/DDBJ whole genome shotgun (WGS) entry which is preliminary data.</text>
</comment>
<dbReference type="PROSITE" id="PS50890">
    <property type="entry name" value="PUA"/>
    <property type="match status" value="1"/>
</dbReference>
<dbReference type="HAMAP" id="MF_00456">
    <property type="entry name" value="ProB"/>
    <property type="match status" value="1"/>
</dbReference>
<dbReference type="FunFam" id="3.40.1160.10:FF:000018">
    <property type="entry name" value="Glutamate 5-kinase"/>
    <property type="match status" value="1"/>
</dbReference>
<dbReference type="InterPro" id="IPR001057">
    <property type="entry name" value="Glu/AcGlu_kinase"/>
</dbReference>
<comment type="catalytic activity">
    <reaction evidence="8">
        <text>L-glutamate + ATP = L-glutamyl 5-phosphate + ADP</text>
        <dbReference type="Rhea" id="RHEA:14877"/>
        <dbReference type="ChEBI" id="CHEBI:29985"/>
        <dbReference type="ChEBI" id="CHEBI:30616"/>
        <dbReference type="ChEBI" id="CHEBI:58274"/>
        <dbReference type="ChEBI" id="CHEBI:456216"/>
        <dbReference type="EC" id="2.7.2.11"/>
    </reaction>
</comment>
<dbReference type="EC" id="2.7.2.11" evidence="8"/>
<dbReference type="OrthoDB" id="9804434at2"/>
<dbReference type="PANTHER" id="PTHR43654">
    <property type="entry name" value="GLUTAMATE 5-KINASE"/>
    <property type="match status" value="1"/>
</dbReference>
<dbReference type="CDD" id="cd04242">
    <property type="entry name" value="AAK_G5K_ProB"/>
    <property type="match status" value="1"/>
</dbReference>
<feature type="domain" description="PUA" evidence="9">
    <location>
        <begin position="291"/>
        <end position="374"/>
    </location>
</feature>
<dbReference type="PANTHER" id="PTHR43654:SF1">
    <property type="entry name" value="ISOPENTENYL PHOSPHATE KINASE"/>
    <property type="match status" value="1"/>
</dbReference>
<comment type="pathway">
    <text evidence="8">Amino-acid biosynthesis; L-proline biosynthesis; L-glutamate 5-semialdehyde from L-glutamate: step 1/2.</text>
</comment>
<keyword evidence="5 8" id="KW-0547">Nucleotide-binding</keyword>
<keyword evidence="4 8" id="KW-0808">Transferase</keyword>
<dbReference type="SUPFAM" id="SSF53633">
    <property type="entry name" value="Carbamate kinase-like"/>
    <property type="match status" value="1"/>
</dbReference>
<reference evidence="10 11" key="1">
    <citation type="submission" date="2019-02" db="EMBL/GenBank/DDBJ databases">
        <title>Deep-cultivation of Planctomycetes and their phenomic and genomic characterization uncovers novel biology.</title>
        <authorList>
            <person name="Wiegand S."/>
            <person name="Jogler M."/>
            <person name="Boedeker C."/>
            <person name="Pinto D."/>
            <person name="Vollmers J."/>
            <person name="Rivas-Marin E."/>
            <person name="Kohn T."/>
            <person name="Peeters S.H."/>
            <person name="Heuer A."/>
            <person name="Rast P."/>
            <person name="Oberbeckmann S."/>
            <person name="Bunk B."/>
            <person name="Jeske O."/>
            <person name="Meyerdierks A."/>
            <person name="Storesund J.E."/>
            <person name="Kallscheuer N."/>
            <person name="Luecker S."/>
            <person name="Lage O.M."/>
            <person name="Pohl T."/>
            <person name="Merkel B.J."/>
            <person name="Hornburger P."/>
            <person name="Mueller R.-W."/>
            <person name="Bruemmer F."/>
            <person name="Labrenz M."/>
            <person name="Spormann A.M."/>
            <person name="Op Den Camp H."/>
            <person name="Overmann J."/>
            <person name="Amann R."/>
            <person name="Jetten M.S.M."/>
            <person name="Mascher T."/>
            <person name="Medema M.H."/>
            <person name="Devos D.P."/>
            <person name="Kaster A.-K."/>
            <person name="Ovreas L."/>
            <person name="Rohde M."/>
            <person name="Galperin M.Y."/>
            <person name="Jogler C."/>
        </authorList>
    </citation>
    <scope>NUCLEOTIDE SEQUENCE [LARGE SCALE GENOMIC DNA]</scope>
    <source>
        <strain evidence="10 11">Pla144</strain>
    </source>
</reference>
<feature type="binding site" evidence="8">
    <location>
        <position position="59"/>
    </location>
    <ligand>
        <name>substrate</name>
    </ligand>
</feature>
<evidence type="ECO:0000256" key="3">
    <source>
        <dbReference type="ARBA" id="ARBA00022650"/>
    </source>
</evidence>
<keyword evidence="11" id="KW-1185">Reference proteome</keyword>
<comment type="function">
    <text evidence="8">Catalyzes the transfer of a phosphate group to glutamate to form L-glutamate 5-phosphate.</text>
</comment>
<dbReference type="InterPro" id="IPR015947">
    <property type="entry name" value="PUA-like_sf"/>
</dbReference>